<dbReference type="PANTHER" id="PTHR24096">
    <property type="entry name" value="LONG-CHAIN-FATTY-ACID--COA LIGASE"/>
    <property type="match status" value="1"/>
</dbReference>
<dbReference type="OMA" id="NIWIFDV"/>
<name>A1CBZ9_ASPCL</name>
<dbReference type="PANTHER" id="PTHR24096:SF265">
    <property type="entry name" value="ENZYME, PUTATIVE (AFU_ORTHOLOGUE AFUA_5G14270)-RELATED"/>
    <property type="match status" value="1"/>
</dbReference>
<dbReference type="eggNOG" id="KOG1176">
    <property type="taxonomic scope" value="Eukaryota"/>
</dbReference>
<feature type="region of interest" description="Disordered" evidence="1">
    <location>
        <begin position="173"/>
        <end position="205"/>
    </location>
</feature>
<feature type="domain" description="AMP-dependent synthetase/ligase" evidence="2">
    <location>
        <begin position="27"/>
        <end position="196"/>
    </location>
</feature>
<dbReference type="STRING" id="344612.A1CBZ9"/>
<dbReference type="EMBL" id="DS027049">
    <property type="protein sequence ID" value="EAW13267.1"/>
    <property type="molecule type" value="Genomic_DNA"/>
</dbReference>
<dbReference type="HOGENOM" id="CLU_1337231_0_0_1"/>
<dbReference type="Gene3D" id="3.40.50.980">
    <property type="match status" value="1"/>
</dbReference>
<sequence>MSFKPSERVSLPSVDVISYAFDNAYDVDRPILIDVHDPSRSISCRQARKIVRQLVAGLRAWGVKPGDCVAIHSFNEIYYCMLVLAIVGAGGVFAGTNPAYTRPELAHLFRTAEARFVVSEPEIVQPALEAVKETGIPEKNVLIFDVLGQSIPPGQQSWRTLFDHGEEDWMRFDDQQTAEQPTAARMFSSGTTGSPKRSRSPTATS</sequence>
<keyword evidence="4" id="KW-1185">Reference proteome</keyword>
<evidence type="ECO:0000256" key="1">
    <source>
        <dbReference type="SAM" id="MobiDB-lite"/>
    </source>
</evidence>
<evidence type="ECO:0000259" key="2">
    <source>
        <dbReference type="Pfam" id="PF00501"/>
    </source>
</evidence>
<organism evidence="3 4">
    <name type="scientific">Aspergillus clavatus (strain ATCC 1007 / CBS 513.65 / DSM 816 / NCTC 3887 / NRRL 1 / QM 1276 / 107)</name>
    <dbReference type="NCBI Taxonomy" id="344612"/>
    <lineage>
        <taxon>Eukaryota</taxon>
        <taxon>Fungi</taxon>
        <taxon>Dikarya</taxon>
        <taxon>Ascomycota</taxon>
        <taxon>Pezizomycotina</taxon>
        <taxon>Eurotiomycetes</taxon>
        <taxon>Eurotiomycetidae</taxon>
        <taxon>Eurotiales</taxon>
        <taxon>Aspergillaceae</taxon>
        <taxon>Aspergillus</taxon>
        <taxon>Aspergillus subgen. Fumigati</taxon>
    </lineage>
</organism>
<evidence type="ECO:0000313" key="4">
    <source>
        <dbReference type="Proteomes" id="UP000006701"/>
    </source>
</evidence>
<feature type="compositionally biased region" description="Polar residues" evidence="1">
    <location>
        <begin position="188"/>
        <end position="205"/>
    </location>
</feature>
<dbReference type="RefSeq" id="XP_001274693.1">
    <property type="nucleotide sequence ID" value="XM_001274692.1"/>
</dbReference>
<reference evidence="3 4" key="1">
    <citation type="journal article" date="2008" name="PLoS Genet.">
        <title>Genomic islands in the pathogenic filamentous fungus Aspergillus fumigatus.</title>
        <authorList>
            <person name="Fedorova N.D."/>
            <person name="Khaldi N."/>
            <person name="Joardar V.S."/>
            <person name="Maiti R."/>
            <person name="Amedeo P."/>
            <person name="Anderson M.J."/>
            <person name="Crabtree J."/>
            <person name="Silva J.C."/>
            <person name="Badger J.H."/>
            <person name="Albarraq A."/>
            <person name="Angiuoli S."/>
            <person name="Bussey H."/>
            <person name="Bowyer P."/>
            <person name="Cotty P.J."/>
            <person name="Dyer P.S."/>
            <person name="Egan A."/>
            <person name="Galens K."/>
            <person name="Fraser-Liggett C.M."/>
            <person name="Haas B.J."/>
            <person name="Inman J.M."/>
            <person name="Kent R."/>
            <person name="Lemieux S."/>
            <person name="Malavazi I."/>
            <person name="Orvis J."/>
            <person name="Roemer T."/>
            <person name="Ronning C.M."/>
            <person name="Sundaram J.P."/>
            <person name="Sutton G."/>
            <person name="Turner G."/>
            <person name="Venter J.C."/>
            <person name="White O.R."/>
            <person name="Whitty B.R."/>
            <person name="Youngman P."/>
            <person name="Wolfe K.H."/>
            <person name="Goldman G.H."/>
            <person name="Wortman J.R."/>
            <person name="Jiang B."/>
            <person name="Denning D.W."/>
            <person name="Nierman W.C."/>
        </authorList>
    </citation>
    <scope>NUCLEOTIDE SEQUENCE [LARGE SCALE GENOMIC DNA]</scope>
    <source>
        <strain evidence="4">ATCC 1007 / CBS 513.65 / DSM 816 / NCTC 3887 / NRRL 1</strain>
    </source>
</reference>
<dbReference type="GO" id="GO:0016405">
    <property type="term" value="F:CoA-ligase activity"/>
    <property type="evidence" value="ECO:0007669"/>
    <property type="project" value="TreeGrafter"/>
</dbReference>
<dbReference type="Proteomes" id="UP000006701">
    <property type="component" value="Unassembled WGS sequence"/>
</dbReference>
<protein>
    <recommendedName>
        <fullName evidence="2">AMP-dependent synthetase/ligase domain-containing protein</fullName>
    </recommendedName>
</protein>
<dbReference type="GeneID" id="4706868"/>
<dbReference type="KEGG" id="act:ACLA_017140"/>
<gene>
    <name evidence="3" type="ORF">ACLA_017140</name>
</gene>
<dbReference type="Pfam" id="PF00501">
    <property type="entry name" value="AMP-binding"/>
    <property type="match status" value="1"/>
</dbReference>
<dbReference type="OrthoDB" id="6509636at2759"/>
<dbReference type="SUPFAM" id="SSF56801">
    <property type="entry name" value="Acetyl-CoA synthetase-like"/>
    <property type="match status" value="1"/>
</dbReference>
<proteinExistence type="predicted"/>
<dbReference type="GO" id="GO:0019748">
    <property type="term" value="P:secondary metabolic process"/>
    <property type="evidence" value="ECO:0007669"/>
    <property type="project" value="TreeGrafter"/>
</dbReference>
<evidence type="ECO:0000313" key="3">
    <source>
        <dbReference type="EMBL" id="EAW13267.1"/>
    </source>
</evidence>
<dbReference type="InterPro" id="IPR000873">
    <property type="entry name" value="AMP-dep_synth/lig_dom"/>
</dbReference>
<dbReference type="AlphaFoldDB" id="A1CBZ9"/>
<accession>A1CBZ9</accession>
<dbReference type="VEuPathDB" id="FungiDB:ACLA_017140"/>